<dbReference type="AlphaFoldDB" id="A0A7J5YGY9"/>
<evidence type="ECO:0000256" key="4">
    <source>
        <dbReference type="ARBA" id="ARBA00022525"/>
    </source>
</evidence>
<organism evidence="12 13">
    <name type="scientific">Dissostichus mawsoni</name>
    <name type="common">Antarctic cod</name>
    <dbReference type="NCBI Taxonomy" id="36200"/>
    <lineage>
        <taxon>Eukaryota</taxon>
        <taxon>Metazoa</taxon>
        <taxon>Chordata</taxon>
        <taxon>Craniata</taxon>
        <taxon>Vertebrata</taxon>
        <taxon>Euteleostomi</taxon>
        <taxon>Actinopterygii</taxon>
        <taxon>Neopterygii</taxon>
        <taxon>Teleostei</taxon>
        <taxon>Neoteleostei</taxon>
        <taxon>Acanthomorphata</taxon>
        <taxon>Eupercaria</taxon>
        <taxon>Perciformes</taxon>
        <taxon>Notothenioidei</taxon>
        <taxon>Nototheniidae</taxon>
        <taxon>Dissostichus</taxon>
    </lineage>
</organism>
<feature type="region of interest" description="Disordered" evidence="11">
    <location>
        <begin position="783"/>
        <end position="831"/>
    </location>
</feature>
<accession>A0A7J5YGY9</accession>
<feature type="compositionally biased region" description="Acidic residues" evidence="11">
    <location>
        <begin position="803"/>
        <end position="815"/>
    </location>
</feature>
<comment type="similarity">
    <text evidence="2">Belongs to the elastin family.</text>
</comment>
<evidence type="ECO:0000256" key="11">
    <source>
        <dbReference type="SAM" id="MobiDB-lite"/>
    </source>
</evidence>
<evidence type="ECO:0000256" key="7">
    <source>
        <dbReference type="ARBA" id="ARBA00022737"/>
    </source>
</evidence>
<evidence type="ECO:0000256" key="9">
    <source>
        <dbReference type="ARBA" id="ARBA00023278"/>
    </source>
</evidence>
<evidence type="ECO:0000256" key="6">
    <source>
        <dbReference type="ARBA" id="ARBA00022729"/>
    </source>
</evidence>
<evidence type="ECO:0000256" key="10">
    <source>
        <dbReference type="ARBA" id="ARBA00031043"/>
    </source>
</evidence>
<evidence type="ECO:0000256" key="2">
    <source>
        <dbReference type="ARBA" id="ARBA00008475"/>
    </source>
</evidence>
<reference evidence="12 13" key="1">
    <citation type="submission" date="2020-03" db="EMBL/GenBank/DDBJ databases">
        <title>Dissostichus mawsoni Genome sequencing and assembly.</title>
        <authorList>
            <person name="Park H."/>
        </authorList>
    </citation>
    <scope>NUCLEOTIDE SEQUENCE [LARGE SCALE GENOMIC DNA]</scope>
    <source>
        <strain evidence="12">DM0001</strain>
        <tissue evidence="12">Muscle</tissue>
    </source>
</reference>
<keyword evidence="4" id="KW-0964">Secreted</keyword>
<gene>
    <name evidence="12" type="ORF">F7725_020795</name>
</gene>
<sequence>MEEVVMVDMVDMVEELEAFSQELDRRLLKEVQEDLCYHMQDLLFLRWAFQEGVLVVVSERKLPKCQVSECRDFTKVDWYLDKDLADVEFCLLEGQDKQVKDRIIKSVHMYSVTGGRGYGGPMQQGLFHGYPLKSPKVQGGYGTKSGGKQPLGYGFGNGGAGLPGGQGGPVLRPGYPVGTGVGPGGISLAQAKAAKYGVGNVGNVGGAGGLYPGQVLAVLVFSIQGRCQEVLAVLVVCIHGRCQEVLAMLAVLVVCIQGRCQEVEYHGVGNVGAAGVQYPWQVPGGVGTGGISPAQAKAAKYGSYVLAMLAVLAVLVFSIHGRCQEVLAMLAVLGVLVFHIQGRCQEELEPVASQLLRLKLPNMELGPVASHLLRLKLPNMVWVQLVVLLALVDCIQGNGQEALVDCIQGNCQEALVDCIQGKCQEALVDCIQGKCQEALVDCIRGNCQEALVDCIQGNCQEVWVWQGVLVVEEPVALEDSIQGNCQEALEDIIQGNCQEALEDSIQGNCQEALEDSIQGNCQEALVDSFQGRCQEVKAVQGVFQVVVQVEEEFLDESHFYQDMDGMDLGLESNPQSMELREALEQGLFQDGEEQEQFLEFKEELEWGSYQEQEEYQQVLDTYKVDNTLLPQKLLNTEASLGLALGGDQLLQLQRAALAQMVMLLGYQFLVVFFSPVVEQVLQYPLVLVQLAKASLVSVLAQVAKHLNRTYRLLAEQEEQGSHWQQEAIKVGCSIPLQVDWEVLEVELNHPNQATVILEVAVFISQVQFLWLLWSLVMEEATPNSTTKPKQRSTAHCRASLVQEEGELEEEEEESTEVALRDARANSVGGGSRAHQCDLDKPRCYCMI</sequence>
<evidence type="ECO:0000256" key="1">
    <source>
        <dbReference type="ARBA" id="ARBA00004498"/>
    </source>
</evidence>
<dbReference type="EMBL" id="JAAKFY010000013">
    <property type="protein sequence ID" value="KAF3847767.1"/>
    <property type="molecule type" value="Genomic_DNA"/>
</dbReference>
<name>A0A7J5YGY9_DISMA</name>
<keyword evidence="6" id="KW-0732">Signal</keyword>
<comment type="caution">
    <text evidence="12">The sequence shown here is derived from an EMBL/GenBank/DDBJ whole genome shotgun (WGS) entry which is preliminary data.</text>
</comment>
<comment type="subcellular location">
    <subcellularLocation>
        <location evidence="1">Secreted</location>
        <location evidence="1">Extracellular space</location>
        <location evidence="1">Extracellular matrix</location>
    </subcellularLocation>
</comment>
<dbReference type="PANTHER" id="PTHR24018">
    <property type="entry name" value="ELASTIN"/>
    <property type="match status" value="1"/>
</dbReference>
<keyword evidence="8" id="KW-1015">Disulfide bond</keyword>
<keyword evidence="5" id="KW-0272">Extracellular matrix</keyword>
<dbReference type="Proteomes" id="UP000518266">
    <property type="component" value="Unassembled WGS sequence"/>
</dbReference>
<dbReference type="GO" id="GO:0005201">
    <property type="term" value="F:extracellular matrix structural constituent"/>
    <property type="evidence" value="ECO:0007669"/>
    <property type="project" value="InterPro"/>
</dbReference>
<dbReference type="OrthoDB" id="8965216at2759"/>
<evidence type="ECO:0000256" key="3">
    <source>
        <dbReference type="ARBA" id="ARBA00014499"/>
    </source>
</evidence>
<evidence type="ECO:0000256" key="5">
    <source>
        <dbReference type="ARBA" id="ARBA00022530"/>
    </source>
</evidence>
<keyword evidence="7" id="KW-0677">Repeat</keyword>
<keyword evidence="13" id="KW-1185">Reference proteome</keyword>
<evidence type="ECO:0000313" key="12">
    <source>
        <dbReference type="EMBL" id="KAF3847767.1"/>
    </source>
</evidence>
<evidence type="ECO:0000256" key="8">
    <source>
        <dbReference type="ARBA" id="ARBA00023157"/>
    </source>
</evidence>
<evidence type="ECO:0000313" key="13">
    <source>
        <dbReference type="Proteomes" id="UP000518266"/>
    </source>
</evidence>
<proteinExistence type="inferred from homology"/>
<dbReference type="PANTHER" id="PTHR24018:SF5">
    <property type="entry name" value="ELASTIN"/>
    <property type="match status" value="1"/>
</dbReference>
<keyword evidence="9" id="KW-0379">Hydroxylation</keyword>
<dbReference type="InterPro" id="IPR003979">
    <property type="entry name" value="Tropoelastin"/>
</dbReference>
<protein>
    <recommendedName>
        <fullName evidence="3">Elastin</fullName>
    </recommendedName>
    <alternativeName>
        <fullName evidence="10">Tropoelastin</fullName>
    </alternativeName>
</protein>